<proteinExistence type="predicted"/>
<dbReference type="InterPro" id="IPR011059">
    <property type="entry name" value="Metal-dep_hydrolase_composite"/>
</dbReference>
<gene>
    <name evidence="3" type="ORF">BON22_4900</name>
</gene>
<dbReference type="InterPro" id="IPR051781">
    <property type="entry name" value="Metallo-dep_Hydrolase"/>
</dbReference>
<keyword evidence="1" id="KW-0472">Membrane</keyword>
<dbReference type="SUPFAM" id="SSF51556">
    <property type="entry name" value="Metallo-dependent hydrolases"/>
    <property type="match status" value="1"/>
</dbReference>
<evidence type="ECO:0000256" key="1">
    <source>
        <dbReference type="SAM" id="Phobius"/>
    </source>
</evidence>
<dbReference type="PANTHER" id="PTHR43135:SF3">
    <property type="entry name" value="ALPHA-D-RIBOSE 1-METHYLPHOSPHONATE 5-TRIPHOSPHATE DIPHOSPHATASE"/>
    <property type="match status" value="1"/>
</dbReference>
<reference evidence="4" key="1">
    <citation type="journal article" date="2017" name="Genome Announc.">
        <title>Genome sequences of Cyberlindnera fabianii 65, Pichia kudriavzevii 129, and Saccharomyces cerevisiae 131 isolated from fermented masau fruits in Zimbabwe.</title>
        <authorList>
            <person name="van Rijswijck I.M.H."/>
            <person name="Derks M.F.L."/>
            <person name="Abee T."/>
            <person name="de Ridder D."/>
            <person name="Smid E.J."/>
        </authorList>
    </citation>
    <scope>NUCLEOTIDE SEQUENCE [LARGE SCALE GENOMIC DNA]</scope>
    <source>
        <strain evidence="4">65</strain>
    </source>
</reference>
<dbReference type="AlphaFoldDB" id="A0A1V2L078"/>
<keyword evidence="1" id="KW-0812">Transmembrane</keyword>
<evidence type="ECO:0000313" key="3">
    <source>
        <dbReference type="EMBL" id="ONH65308.1"/>
    </source>
</evidence>
<dbReference type="GO" id="GO:0016810">
    <property type="term" value="F:hydrolase activity, acting on carbon-nitrogen (but not peptide) bonds"/>
    <property type="evidence" value="ECO:0007669"/>
    <property type="project" value="InterPro"/>
</dbReference>
<keyword evidence="1" id="KW-1133">Transmembrane helix</keyword>
<dbReference type="OMA" id="HTRMGNA"/>
<keyword evidence="4" id="KW-1185">Reference proteome</keyword>
<name>A0A1V2L078_CYBFA</name>
<dbReference type="PANTHER" id="PTHR43135">
    <property type="entry name" value="ALPHA-D-RIBOSE 1-METHYLPHOSPHONATE 5-TRIPHOSPHATE DIPHOSPHATASE"/>
    <property type="match status" value="1"/>
</dbReference>
<accession>A0A1V2L078</accession>
<dbReference type="InterPro" id="IPR006680">
    <property type="entry name" value="Amidohydro-rel"/>
</dbReference>
<dbReference type="VEuPathDB" id="FungiDB:BON22_4900"/>
<evidence type="ECO:0000313" key="4">
    <source>
        <dbReference type="Proteomes" id="UP000189513"/>
    </source>
</evidence>
<dbReference type="STRING" id="36022.A0A1V2L078"/>
<feature type="transmembrane region" description="Helical" evidence="1">
    <location>
        <begin position="25"/>
        <end position="47"/>
    </location>
</feature>
<organism evidence="3 4">
    <name type="scientific">Cyberlindnera fabianii</name>
    <name type="common">Yeast</name>
    <name type="synonym">Hansenula fabianii</name>
    <dbReference type="NCBI Taxonomy" id="36022"/>
    <lineage>
        <taxon>Eukaryota</taxon>
        <taxon>Fungi</taxon>
        <taxon>Dikarya</taxon>
        <taxon>Ascomycota</taxon>
        <taxon>Saccharomycotina</taxon>
        <taxon>Saccharomycetes</taxon>
        <taxon>Phaffomycetales</taxon>
        <taxon>Phaffomycetaceae</taxon>
        <taxon>Cyberlindnera</taxon>
    </lineage>
</organism>
<evidence type="ECO:0000259" key="2">
    <source>
        <dbReference type="Pfam" id="PF01979"/>
    </source>
</evidence>
<dbReference type="Proteomes" id="UP000189513">
    <property type="component" value="Unassembled WGS sequence"/>
</dbReference>
<dbReference type="Pfam" id="PF01979">
    <property type="entry name" value="Amidohydro_1"/>
    <property type="match status" value="1"/>
</dbReference>
<feature type="domain" description="Amidohydrolase-related" evidence="2">
    <location>
        <begin position="322"/>
        <end position="480"/>
    </location>
</feature>
<dbReference type="InterPro" id="IPR032466">
    <property type="entry name" value="Metal_Hydrolase"/>
</dbReference>
<protein>
    <submittedName>
        <fullName evidence="3">Imidazolonepropionase</fullName>
    </submittedName>
</protein>
<comment type="caution">
    <text evidence="3">The sequence shown here is derived from an EMBL/GenBank/DDBJ whole genome shotgun (WGS) entry which is preliminary data.</text>
</comment>
<dbReference type="Gene3D" id="3.20.20.140">
    <property type="entry name" value="Metal-dependent hydrolases"/>
    <property type="match status" value="3"/>
</dbReference>
<dbReference type="EMBL" id="MPUK01000012">
    <property type="protein sequence ID" value="ONH65308.1"/>
    <property type="molecule type" value="Genomic_DNA"/>
</dbReference>
<dbReference type="SUPFAM" id="SSF51338">
    <property type="entry name" value="Composite domain of metallo-dependent hydrolases"/>
    <property type="match status" value="1"/>
</dbReference>
<sequence length="889" mass="97579">MAIRLEVQTDREDSFKTQRTRRFRLVLISIGTTFAVLLSILALPTLWTLKRSVPEVCLANSVRPSYSPDPFRINERHVLFPDQNDTLLTNATLIDGGGITYENANILIHKSTIVSVSTSRLPPLPNRENVTDIINLNGKYVTPGLVDMHSHFGTRVQPQLKGTEDTNEYTSPITPFVRAIDGIDSQDPELTSIAAAGVTTHLVLTGSKNLISGESYAIKMHKSPHNLVEELLVQYGVETDSTNKPMRWFKMAYGENEKQTGLPGYPVSRIGAIWRIREAFSAAKNLLVKQDTWCSQPRNWDKPGTYPTDIHLDTLVDILRDDVNVHIHLYEAYDFEANIRVAEEFGYHVAAFHHALSSYKVPELIKSHNSTVAIFADEWGSKKEQYDSTVHAARILEESGIPVALKTDHPALPGQQLLYYAQIAHHFGLKGAIESVTSIPANSIGLGHRIGYVRAGYDADLVVWDRHPMTLGVIALETFVDGAPLLGLKKITNKLVVNQKGPLIWEEKHPEVCESIKGSKNLVIEGITNAAVPGFVVSASKGKPLTAVVCGGEVVCVGEKETCLKELNGDYNTISVVDGYLVPGVTTTSEGFGLREMVLEDSTSDGDVTDGGAVLAADGLKLDGLTFEKMNRVGITQGVAIPIGSTFHKGISAHFRLSTPGSLETSLMKKEVADHFVIGNRAKSPAFPTISSQIGELRKYLSLKKDSLPIAIHTHNAGVMEQIIRLRNEFPDVSFVIIGAQEAHLIADQLAAAEISLILSPWRCTAKFWDNRHCSNGWPLETPSVDILSKAGVQFSVAHEDVSNLRRVFWEAGEASKAISEEGLPLEESLKIVSGNLEKSLGLGTNNDILVFEHNPFEFGATLALTVENGEVNRCYPDPEEMVHGDMLF</sequence>